<protein>
    <submittedName>
        <fullName evidence="1">Uncharacterized protein</fullName>
    </submittedName>
</protein>
<dbReference type="EMBL" id="HACG01015054">
    <property type="protein sequence ID" value="CEK61919.1"/>
    <property type="molecule type" value="Transcribed_RNA"/>
</dbReference>
<organism evidence="1">
    <name type="scientific">Arion vulgaris</name>
    <dbReference type="NCBI Taxonomy" id="1028688"/>
    <lineage>
        <taxon>Eukaryota</taxon>
        <taxon>Metazoa</taxon>
        <taxon>Spiralia</taxon>
        <taxon>Lophotrochozoa</taxon>
        <taxon>Mollusca</taxon>
        <taxon>Gastropoda</taxon>
        <taxon>Heterobranchia</taxon>
        <taxon>Euthyneura</taxon>
        <taxon>Panpulmonata</taxon>
        <taxon>Eupulmonata</taxon>
        <taxon>Stylommatophora</taxon>
        <taxon>Helicina</taxon>
        <taxon>Arionoidea</taxon>
        <taxon>Arionidae</taxon>
        <taxon>Arion</taxon>
    </lineage>
</organism>
<reference evidence="1" key="1">
    <citation type="submission" date="2014-12" db="EMBL/GenBank/DDBJ databases">
        <title>Insight into the proteome of Arion vulgaris.</title>
        <authorList>
            <person name="Aradska J."/>
            <person name="Bulat T."/>
            <person name="Smidak R."/>
            <person name="Sarate P."/>
            <person name="Gangsoo J."/>
            <person name="Sialana F."/>
            <person name="Bilban M."/>
            <person name="Lubec G."/>
        </authorList>
    </citation>
    <scope>NUCLEOTIDE SEQUENCE</scope>
    <source>
        <tissue evidence="1">Skin</tissue>
    </source>
</reference>
<name>A0A0B6Z031_9EUPU</name>
<dbReference type="AlphaFoldDB" id="A0A0B6Z031"/>
<gene>
    <name evidence="1" type="primary">ORF43668</name>
</gene>
<evidence type="ECO:0000313" key="1">
    <source>
        <dbReference type="EMBL" id="CEK61919.1"/>
    </source>
</evidence>
<sequence>MNMTITTALQDMLYADFDNLSYSLKNNKQNKQMDNTVSNMDETCILNSTNICLK</sequence>
<proteinExistence type="predicted"/>
<accession>A0A0B6Z031</accession>